<dbReference type="AlphaFoldDB" id="A0A8T3CIJ9"/>
<accession>A0A8T3CIJ9</accession>
<gene>
    <name evidence="2" type="ORF">AGOR_G00234940</name>
</gene>
<feature type="signal peptide" evidence="1">
    <location>
        <begin position="1"/>
        <end position="25"/>
    </location>
</feature>
<dbReference type="EMBL" id="JAERUA010000023">
    <property type="protein sequence ID" value="KAI1883767.1"/>
    <property type="molecule type" value="Genomic_DNA"/>
</dbReference>
<name>A0A8T3CIJ9_9TELE</name>
<proteinExistence type="predicted"/>
<sequence>MATERPFRIFTILLLFGHGWKGYWGQSIDQTACLQLQLTITMMSCAMRFSPEYQMDRYKGCLMKEGLDGCMQCITKESSDGIALDADLKRTKHEMEELVISITLESLADCIHHDQQFIVECVFTLASERALSRITTVTKNYFQHPDYVDCWAGGTLTGIKECAEVFPESSFLPFGAAHKRRNKDFVLCILTQAINATVGC</sequence>
<protein>
    <submittedName>
        <fullName evidence="2">Uncharacterized protein</fullName>
    </submittedName>
</protein>
<comment type="caution">
    <text evidence="2">The sequence shown here is derived from an EMBL/GenBank/DDBJ whole genome shotgun (WGS) entry which is preliminary data.</text>
</comment>
<reference evidence="2" key="1">
    <citation type="submission" date="2021-01" db="EMBL/GenBank/DDBJ databases">
        <authorList>
            <person name="Zahm M."/>
            <person name="Roques C."/>
            <person name="Cabau C."/>
            <person name="Klopp C."/>
            <person name="Donnadieu C."/>
            <person name="Jouanno E."/>
            <person name="Lampietro C."/>
            <person name="Louis A."/>
            <person name="Herpin A."/>
            <person name="Echchiki A."/>
            <person name="Berthelot C."/>
            <person name="Parey E."/>
            <person name="Roest-Crollius H."/>
            <person name="Braasch I."/>
            <person name="Postlethwait J."/>
            <person name="Bobe J."/>
            <person name="Montfort J."/>
            <person name="Bouchez O."/>
            <person name="Begum T."/>
            <person name="Mejri S."/>
            <person name="Adams A."/>
            <person name="Chen W.-J."/>
            <person name="Guiguen Y."/>
        </authorList>
    </citation>
    <scope>NUCLEOTIDE SEQUENCE</scope>
    <source>
        <tissue evidence="2">Blood</tissue>
    </source>
</reference>
<feature type="chain" id="PRO_5035747002" evidence="1">
    <location>
        <begin position="26"/>
        <end position="200"/>
    </location>
</feature>
<keyword evidence="1" id="KW-0732">Signal</keyword>
<organism evidence="2 3">
    <name type="scientific">Albula goreensis</name>
    <dbReference type="NCBI Taxonomy" id="1534307"/>
    <lineage>
        <taxon>Eukaryota</taxon>
        <taxon>Metazoa</taxon>
        <taxon>Chordata</taxon>
        <taxon>Craniata</taxon>
        <taxon>Vertebrata</taxon>
        <taxon>Euteleostomi</taxon>
        <taxon>Actinopterygii</taxon>
        <taxon>Neopterygii</taxon>
        <taxon>Teleostei</taxon>
        <taxon>Albuliformes</taxon>
        <taxon>Albulidae</taxon>
        <taxon>Albula</taxon>
    </lineage>
</organism>
<evidence type="ECO:0000256" key="1">
    <source>
        <dbReference type="SAM" id="SignalP"/>
    </source>
</evidence>
<dbReference type="OrthoDB" id="10464136at2759"/>
<keyword evidence="3" id="KW-1185">Reference proteome</keyword>
<dbReference type="Proteomes" id="UP000829720">
    <property type="component" value="Unassembled WGS sequence"/>
</dbReference>
<evidence type="ECO:0000313" key="2">
    <source>
        <dbReference type="EMBL" id="KAI1883767.1"/>
    </source>
</evidence>
<evidence type="ECO:0000313" key="3">
    <source>
        <dbReference type="Proteomes" id="UP000829720"/>
    </source>
</evidence>